<dbReference type="SUPFAM" id="SSF53335">
    <property type="entry name" value="S-adenosyl-L-methionine-dependent methyltransferases"/>
    <property type="match status" value="1"/>
</dbReference>
<dbReference type="AlphaFoldDB" id="A0A931HUD8"/>
<dbReference type="CDD" id="cd02440">
    <property type="entry name" value="AdoMet_MTases"/>
    <property type="match status" value="1"/>
</dbReference>
<keyword evidence="1" id="KW-0808">Transferase</keyword>
<evidence type="ECO:0000313" key="4">
    <source>
        <dbReference type="Proteomes" id="UP000614490"/>
    </source>
</evidence>
<dbReference type="Pfam" id="PF13649">
    <property type="entry name" value="Methyltransf_25"/>
    <property type="match status" value="1"/>
</dbReference>
<gene>
    <name evidence="3" type="ORF">H0267_06895</name>
</gene>
<accession>A0A931HUD8</accession>
<evidence type="ECO:0000313" key="3">
    <source>
        <dbReference type="EMBL" id="MBH0229940.1"/>
    </source>
</evidence>
<dbReference type="Gene3D" id="2.20.25.110">
    <property type="entry name" value="S-adenosyl-L-methionine-dependent methyltransferases"/>
    <property type="match status" value="1"/>
</dbReference>
<organism evidence="3 4">
    <name type="scientific">Halobacillus yeomjeoni</name>
    <dbReference type="NCBI Taxonomy" id="311194"/>
    <lineage>
        <taxon>Bacteria</taxon>
        <taxon>Bacillati</taxon>
        <taxon>Bacillota</taxon>
        <taxon>Bacilli</taxon>
        <taxon>Bacillales</taxon>
        <taxon>Bacillaceae</taxon>
        <taxon>Halobacillus</taxon>
    </lineage>
</organism>
<keyword evidence="4" id="KW-1185">Reference proteome</keyword>
<feature type="domain" description="Methyltransferase" evidence="2">
    <location>
        <begin position="40"/>
        <end position="133"/>
    </location>
</feature>
<dbReference type="GO" id="GO:0008168">
    <property type="term" value="F:methyltransferase activity"/>
    <property type="evidence" value="ECO:0007669"/>
    <property type="project" value="UniProtKB-KW"/>
</dbReference>
<dbReference type="PANTHER" id="PTHR43861">
    <property type="entry name" value="TRANS-ACONITATE 2-METHYLTRANSFERASE-RELATED"/>
    <property type="match status" value="1"/>
</dbReference>
<evidence type="ECO:0000259" key="2">
    <source>
        <dbReference type="Pfam" id="PF13649"/>
    </source>
</evidence>
<dbReference type="RefSeq" id="WP_197316519.1">
    <property type="nucleotide sequence ID" value="NZ_JADZSC010000001.1"/>
</dbReference>
<name>A0A931HUD8_9BACI</name>
<sequence length="242" mass="27705">MSYRLMAQVYDQLMADAPYDLWVAFTRQMISRFNPDVKSILDAGCGTGEITHRLDGKGFSMTGVDLSEEMLTIAQQKNPAADIQWIHQDITRLDGFAGLDCIISYCDVMNYVTDEESVKNAFSRAYNTLNDAGLFIFDVHSIEHIQHDLYGQTFAEVYDDVSYIWFCDPGETENSVTHDLTFFVQEGEKYQRFDEQHFQRGYTIDALKKWLSEAGFNINLISSDFSLESSSTGDRIFFVCQK</sequence>
<proteinExistence type="predicted"/>
<keyword evidence="3" id="KW-0489">Methyltransferase</keyword>
<comment type="caution">
    <text evidence="3">The sequence shown here is derived from an EMBL/GenBank/DDBJ whole genome shotgun (WGS) entry which is preliminary data.</text>
</comment>
<dbReference type="InterPro" id="IPR029063">
    <property type="entry name" value="SAM-dependent_MTases_sf"/>
</dbReference>
<dbReference type="Proteomes" id="UP000614490">
    <property type="component" value="Unassembled WGS sequence"/>
</dbReference>
<reference evidence="3 4" key="1">
    <citation type="journal article" date="2005" name="Int. J. Syst. Evol. Microbiol.">
        <title>Halobacillus yeomjeoni sp. nov., isolated from a marine solar saltern in Korea.</title>
        <authorList>
            <person name="Yoon J.H."/>
            <person name="Kang S.J."/>
            <person name="Lee C.H."/>
            <person name="Oh H.W."/>
            <person name="Oh T.K."/>
        </authorList>
    </citation>
    <scope>NUCLEOTIDE SEQUENCE [LARGE SCALE GENOMIC DNA]</scope>
    <source>
        <strain evidence="3 4">KCTC 3957</strain>
    </source>
</reference>
<dbReference type="EMBL" id="JADZSC010000001">
    <property type="protein sequence ID" value="MBH0229940.1"/>
    <property type="molecule type" value="Genomic_DNA"/>
</dbReference>
<dbReference type="Gene3D" id="3.40.50.150">
    <property type="entry name" value="Vaccinia Virus protein VP39"/>
    <property type="match status" value="1"/>
</dbReference>
<dbReference type="InterPro" id="IPR041698">
    <property type="entry name" value="Methyltransf_25"/>
</dbReference>
<protein>
    <submittedName>
        <fullName evidence="3">Class I SAM-dependent methyltransferase</fullName>
    </submittedName>
</protein>
<dbReference type="GO" id="GO:0032259">
    <property type="term" value="P:methylation"/>
    <property type="evidence" value="ECO:0007669"/>
    <property type="project" value="UniProtKB-KW"/>
</dbReference>
<evidence type="ECO:0000256" key="1">
    <source>
        <dbReference type="ARBA" id="ARBA00022679"/>
    </source>
</evidence>